<dbReference type="Gene3D" id="2.130.10.10">
    <property type="entry name" value="YVTN repeat-like/Quinoprotein amine dehydrogenase"/>
    <property type="match status" value="2"/>
</dbReference>
<feature type="region of interest" description="Disordered" evidence="2">
    <location>
        <begin position="84"/>
        <end position="106"/>
    </location>
</feature>
<dbReference type="InterPro" id="IPR027417">
    <property type="entry name" value="P-loop_NTPase"/>
</dbReference>
<keyword evidence="5" id="KW-1185">Reference proteome</keyword>
<dbReference type="PANTHER" id="PTHR19879:SF9">
    <property type="entry name" value="TRANSCRIPTION INITIATION FACTOR TFIID SUBUNIT 5"/>
    <property type="match status" value="1"/>
</dbReference>
<name>A0ABY7ZIX1_9ACTN</name>
<dbReference type="SUPFAM" id="SSF50494">
    <property type="entry name" value="Trypsin-like serine proteases"/>
    <property type="match status" value="1"/>
</dbReference>
<dbReference type="InterPro" id="IPR011044">
    <property type="entry name" value="Quino_amine_DH_bsu"/>
</dbReference>
<protein>
    <submittedName>
        <fullName evidence="4">Trypsin-like peptidase domain-containing protein</fullName>
    </submittedName>
</protein>
<evidence type="ECO:0000313" key="4">
    <source>
        <dbReference type="EMBL" id="WDZ82828.1"/>
    </source>
</evidence>
<evidence type="ECO:0000313" key="5">
    <source>
        <dbReference type="Proteomes" id="UP001219605"/>
    </source>
</evidence>
<dbReference type="InterPro" id="IPR049052">
    <property type="entry name" value="nSTAND1"/>
</dbReference>
<feature type="region of interest" description="Disordered" evidence="2">
    <location>
        <begin position="1398"/>
        <end position="1419"/>
    </location>
</feature>
<evidence type="ECO:0000256" key="2">
    <source>
        <dbReference type="SAM" id="MobiDB-lite"/>
    </source>
</evidence>
<feature type="domain" description="Novel STAND NTPase 1" evidence="3">
    <location>
        <begin position="217"/>
        <end position="608"/>
    </location>
</feature>
<dbReference type="Pfam" id="PF20703">
    <property type="entry name" value="nSTAND1"/>
    <property type="match status" value="1"/>
</dbReference>
<sequence length="1419" mass="150544">MIDGSVPASALVRLRGPSGRVVGTAFLVAADLVVTCAHVVAAALGHPGPEPPAGALTAEFPLLDDDTGAGRRAVVVGWQPRRADGSGDSAVLRLDRPAPPDARPARLTRTEPAWGDEVRVFGFPADLPEGFGVWVEAELRARQGAGWLQLESPPHRRAIGPGFSGAPVWSPTSGGVVGMVVAAERSAHTTTSYLIPTQALVDAHPEIAAPDPAETCPYRGLAPFLEEHATHFRGREALVERMLAQVRQHPLLTLAGPSGSGKSSLVYAGLIPRLRERGTLVAGFRPLPGVRPAALLAGAVIGVLEPDLGELRRHDEATALADRLDTSVTDTLPWLAGRLADRAGDGGLLIFGDQFEELPTDDARELWRLLHRLVRATPRRPTGGPGILVALTMRSGTLDALVTDDTAAEATDGVVFVPPMSREQLRAAVTAADVDFESGLVERILDDAGTAPGHLPLVEFTLARLWERRTAGTLTHRAYEEIGGVSGALARYAEDVYRHLPPERRPEARRLLVQLARPEADGGFLRRPVRLAHLGDESGEVLARLVASRLVVVGRGTDGTEVADLAHQALIAHWPELHGWLTEERDFRTWQEELRADLARWEADGRDPGGLLRGVPLATAERWRREHPAGISPAEHAYLRSSRAREQRRIRVLWTVVAVISVLALAATGLAVVAARQTAQADARLRTAASRALADDANRTRQVDPRMSLQLAQAAWHHDRSAEAYGALFSWYAATQSVDAVYQDSWDGDLRRIATSRDGDVVVFENATGRPAVWTGMAGPHPREVFLPSGGRTDIGGTWTLSPSGGTLAYANARGSVLLWDVERTSGPVVLADTPLDPDPAVQFTVASVSFAADGSRVMVRWALPSGDSSVLRVWDTASGTPVAIVNPIGAGERPGQVSFGPDPGTLVVSSHVGPTHLYDLRTGRRLRSFPVDGGVGDAIVRYGAAVTRCDDDRLRVLDTATGREVVAVSPGVRCSAYLDADVGTDYAVFAGHADDAVNTDLTIVDLRSGRVYRVAAPPVSPVVPGSVGLTVAVSGPDGRPVTLLGGKNLGYRLRAADPFAASGPARPAAPGSVRVTGPRGRYELTVDGESGRIELTDVATRKRLGSASAPPPPDIVKVMYNGLWVAFSPDGTRLAAVHSGSLVVYALPGLAVTHRLALPVPPDIGTPPPPFGADDWSSSVLFDTDGRVVVLHAGVLTRWDVASGTRVDEPLPVRADVDGLARSAVLAYLGRQPRPGRAGEVAVVQPSGDVEVWSVPRRDVVVRLEVSAARNQGAVVFHPEGTRMAVQSSNGDVTVWDVDSGRSRGGIIPTGPVDSMLGFTGDSGLVTVGSAGAPGAKLWDERTGKLLAALPVASTENAPLWSLTGGTLSSVQGSQVRTLPLDPEQWMRRLCGLSDRPYTPDEREVIGRHSGTTGKPCP</sequence>
<dbReference type="InterPro" id="IPR015943">
    <property type="entry name" value="WD40/YVTN_repeat-like_dom_sf"/>
</dbReference>
<dbReference type="SUPFAM" id="SSF82171">
    <property type="entry name" value="DPP6 N-terminal domain-like"/>
    <property type="match status" value="1"/>
</dbReference>
<dbReference type="PROSITE" id="PS50082">
    <property type="entry name" value="WD_REPEATS_2"/>
    <property type="match status" value="1"/>
</dbReference>
<feature type="compositionally biased region" description="Basic and acidic residues" evidence="2">
    <location>
        <begin position="1399"/>
        <end position="1408"/>
    </location>
</feature>
<gene>
    <name evidence="4" type="ORF">PVK37_20400</name>
</gene>
<accession>A0ABY7ZIX1</accession>
<dbReference type="PANTHER" id="PTHR19879">
    <property type="entry name" value="TRANSCRIPTION INITIATION FACTOR TFIID"/>
    <property type="match status" value="1"/>
</dbReference>
<dbReference type="InterPro" id="IPR009003">
    <property type="entry name" value="Peptidase_S1_PA"/>
</dbReference>
<evidence type="ECO:0000256" key="1">
    <source>
        <dbReference type="PROSITE-ProRule" id="PRU00221"/>
    </source>
</evidence>
<evidence type="ECO:0000259" key="3">
    <source>
        <dbReference type="Pfam" id="PF20703"/>
    </source>
</evidence>
<keyword evidence="1" id="KW-0853">WD repeat</keyword>
<dbReference type="InterPro" id="IPR001680">
    <property type="entry name" value="WD40_rpt"/>
</dbReference>
<dbReference type="Pfam" id="PF13365">
    <property type="entry name" value="Trypsin_2"/>
    <property type="match status" value="1"/>
</dbReference>
<dbReference type="EMBL" id="CP118615">
    <property type="protein sequence ID" value="WDZ82828.1"/>
    <property type="molecule type" value="Genomic_DNA"/>
</dbReference>
<reference evidence="4 5" key="1">
    <citation type="submission" date="2023-02" db="EMBL/GenBank/DDBJ databases">
        <authorList>
            <person name="Mo P."/>
        </authorList>
    </citation>
    <scope>NUCLEOTIDE SEQUENCE [LARGE SCALE GENOMIC DNA]</scope>
    <source>
        <strain evidence="4 5">HUAS 3</strain>
    </source>
</reference>
<proteinExistence type="predicted"/>
<dbReference type="SUPFAM" id="SSF52540">
    <property type="entry name" value="P-loop containing nucleoside triphosphate hydrolases"/>
    <property type="match status" value="1"/>
</dbReference>
<dbReference type="Gene3D" id="2.40.10.120">
    <property type="match status" value="1"/>
</dbReference>
<dbReference type="SUPFAM" id="SSF50969">
    <property type="entry name" value="YVTN repeat-like/Quinoprotein amine dehydrogenase"/>
    <property type="match status" value="1"/>
</dbReference>
<organism evidence="4 5">
    <name type="scientific">Micromonospora cathayae</name>
    <dbReference type="NCBI Taxonomy" id="3028804"/>
    <lineage>
        <taxon>Bacteria</taxon>
        <taxon>Bacillati</taxon>
        <taxon>Actinomycetota</taxon>
        <taxon>Actinomycetes</taxon>
        <taxon>Micromonosporales</taxon>
        <taxon>Micromonosporaceae</taxon>
        <taxon>Micromonospora</taxon>
    </lineage>
</organism>
<feature type="repeat" description="WD" evidence="1">
    <location>
        <begin position="1275"/>
        <end position="1307"/>
    </location>
</feature>
<dbReference type="Proteomes" id="UP001219605">
    <property type="component" value="Chromosome"/>
</dbReference>
<dbReference type="RefSeq" id="WP_275029169.1">
    <property type="nucleotide sequence ID" value="NZ_CP118615.1"/>
</dbReference>